<reference evidence="3" key="1">
    <citation type="submission" date="2025-08" db="UniProtKB">
        <authorList>
            <consortium name="Ensembl"/>
        </authorList>
    </citation>
    <scope>IDENTIFICATION</scope>
</reference>
<keyword evidence="4" id="KW-1185">Reference proteome</keyword>
<feature type="compositionally biased region" description="Polar residues" evidence="1">
    <location>
        <begin position="54"/>
        <end position="64"/>
    </location>
</feature>
<proteinExistence type="predicted"/>
<accession>A0A8C7BAH3</accession>
<dbReference type="PROSITE" id="PS50211">
    <property type="entry name" value="DENN"/>
    <property type="match status" value="1"/>
</dbReference>
<evidence type="ECO:0000313" key="4">
    <source>
        <dbReference type="Proteomes" id="UP000694425"/>
    </source>
</evidence>
<dbReference type="GO" id="GO:0031410">
    <property type="term" value="C:cytoplasmic vesicle"/>
    <property type="evidence" value="ECO:0007669"/>
    <property type="project" value="TreeGrafter"/>
</dbReference>
<sequence length="195" mass="21541">GGKPYSPCLSLPAALKVRSQWRRRQKDGVGSPSPLDPEVLSVFVPPFVTKEDSQTAGVPSATLSKTRRRSFRKKRDKPKTEPWKGLPPEDVSVPDGVDLLALPQLCFPGGMYVASEPKEDCVHFLVLTDVCGNRTHGAVVQYYRPLRDASCFYNGKAHWEPSWPTAGVAGCFVPFAVCVVSKLPYYNALKDCLCW</sequence>
<name>A0A8C7BAH3_NEOVI</name>
<dbReference type="PANTHER" id="PTHR12296">
    <property type="entry name" value="DENN DOMAIN-CONTAINING PROTEIN 4"/>
    <property type="match status" value="1"/>
</dbReference>
<dbReference type="InterPro" id="IPR051696">
    <property type="entry name" value="DENN_Domain_GEFs"/>
</dbReference>
<evidence type="ECO:0000256" key="1">
    <source>
        <dbReference type="SAM" id="MobiDB-lite"/>
    </source>
</evidence>
<feature type="compositionally biased region" description="Basic residues" evidence="1">
    <location>
        <begin position="65"/>
        <end position="77"/>
    </location>
</feature>
<dbReference type="GO" id="GO:0005085">
    <property type="term" value="F:guanyl-nucleotide exchange factor activity"/>
    <property type="evidence" value="ECO:0007669"/>
    <property type="project" value="UniProtKB-ARBA"/>
</dbReference>
<dbReference type="Ensembl" id="ENSNVIT00000022746.1">
    <property type="protein sequence ID" value="ENSNVIP00000019504.1"/>
    <property type="gene ID" value="ENSNVIG00000015280.1"/>
</dbReference>
<dbReference type="GeneTree" id="ENSGT00940000155784"/>
<organism evidence="3 4">
    <name type="scientific">Neovison vison</name>
    <name type="common">American mink</name>
    <name type="synonym">Mustela vison</name>
    <dbReference type="NCBI Taxonomy" id="452646"/>
    <lineage>
        <taxon>Eukaryota</taxon>
        <taxon>Metazoa</taxon>
        <taxon>Chordata</taxon>
        <taxon>Craniata</taxon>
        <taxon>Vertebrata</taxon>
        <taxon>Euteleostomi</taxon>
        <taxon>Mammalia</taxon>
        <taxon>Eutheria</taxon>
        <taxon>Laurasiatheria</taxon>
        <taxon>Carnivora</taxon>
        <taxon>Caniformia</taxon>
        <taxon>Musteloidea</taxon>
        <taxon>Mustelidae</taxon>
        <taxon>Mustelinae</taxon>
        <taxon>Neogale</taxon>
    </lineage>
</organism>
<dbReference type="PANTHER" id="PTHR12296:SF21">
    <property type="entry name" value="DENN DOMAIN-CONTAINING PROTEIN 3"/>
    <property type="match status" value="1"/>
</dbReference>
<dbReference type="Gene3D" id="3.30.450.200">
    <property type="match status" value="1"/>
</dbReference>
<dbReference type="GO" id="GO:0032483">
    <property type="term" value="P:regulation of Rab protein signal transduction"/>
    <property type="evidence" value="ECO:0007669"/>
    <property type="project" value="TreeGrafter"/>
</dbReference>
<dbReference type="InterPro" id="IPR005113">
    <property type="entry name" value="uDENN_dom"/>
</dbReference>
<protein>
    <recommendedName>
        <fullName evidence="2">UDENN domain-containing protein</fullName>
    </recommendedName>
</protein>
<feature type="domain" description="UDENN" evidence="2">
    <location>
        <begin position="64"/>
        <end position="195"/>
    </location>
</feature>
<dbReference type="InterPro" id="IPR037516">
    <property type="entry name" value="Tripartite_DENN"/>
</dbReference>
<reference evidence="3" key="2">
    <citation type="submission" date="2025-09" db="UniProtKB">
        <authorList>
            <consortium name="Ensembl"/>
        </authorList>
    </citation>
    <scope>IDENTIFICATION</scope>
</reference>
<feature type="region of interest" description="Disordered" evidence="1">
    <location>
        <begin position="51"/>
        <end position="89"/>
    </location>
</feature>
<evidence type="ECO:0000313" key="3">
    <source>
        <dbReference type="Ensembl" id="ENSNVIP00000019504.1"/>
    </source>
</evidence>
<dbReference type="AlphaFoldDB" id="A0A8C7BAH3"/>
<evidence type="ECO:0000259" key="2">
    <source>
        <dbReference type="PROSITE" id="PS50211"/>
    </source>
</evidence>
<dbReference type="Pfam" id="PF03456">
    <property type="entry name" value="uDENN"/>
    <property type="match status" value="1"/>
</dbReference>
<dbReference type="Proteomes" id="UP000694425">
    <property type="component" value="Unplaced"/>
</dbReference>